<dbReference type="Proteomes" id="UP000075243">
    <property type="component" value="Unassembled WGS sequence"/>
</dbReference>
<proteinExistence type="predicted"/>
<dbReference type="AlphaFoldDB" id="A0A151RCA0"/>
<keyword evidence="2" id="KW-1185">Reference proteome</keyword>
<protein>
    <submittedName>
        <fullName evidence="1">Uncharacterized protein</fullName>
    </submittedName>
</protein>
<reference evidence="1" key="1">
    <citation type="journal article" date="2012" name="Nat. Biotechnol.">
        <title>Draft genome sequence of pigeonpea (Cajanus cajan), an orphan legume crop of resource-poor farmers.</title>
        <authorList>
            <person name="Varshney R.K."/>
            <person name="Chen W."/>
            <person name="Li Y."/>
            <person name="Bharti A.K."/>
            <person name="Saxena R.K."/>
            <person name="Schlueter J.A."/>
            <person name="Donoghue M.T."/>
            <person name="Azam S."/>
            <person name="Fan G."/>
            <person name="Whaley A.M."/>
            <person name="Farmer A.D."/>
            <person name="Sheridan J."/>
            <person name="Iwata A."/>
            <person name="Tuteja R."/>
            <person name="Penmetsa R.V."/>
            <person name="Wu W."/>
            <person name="Upadhyaya H.D."/>
            <person name="Yang S.P."/>
            <person name="Shah T."/>
            <person name="Saxena K.B."/>
            <person name="Michael T."/>
            <person name="McCombie W.R."/>
            <person name="Yang B."/>
            <person name="Zhang G."/>
            <person name="Yang H."/>
            <person name="Wang J."/>
            <person name="Spillane C."/>
            <person name="Cook D.R."/>
            <person name="May G.D."/>
            <person name="Xu X."/>
            <person name="Jackson S.A."/>
        </authorList>
    </citation>
    <scope>NUCLEOTIDE SEQUENCE [LARGE SCALE GENOMIC DNA]</scope>
</reference>
<gene>
    <name evidence="1" type="ORF">KK1_038495</name>
</gene>
<organism evidence="1 2">
    <name type="scientific">Cajanus cajan</name>
    <name type="common">Pigeon pea</name>
    <name type="synonym">Cajanus indicus</name>
    <dbReference type="NCBI Taxonomy" id="3821"/>
    <lineage>
        <taxon>Eukaryota</taxon>
        <taxon>Viridiplantae</taxon>
        <taxon>Streptophyta</taxon>
        <taxon>Embryophyta</taxon>
        <taxon>Tracheophyta</taxon>
        <taxon>Spermatophyta</taxon>
        <taxon>Magnoliopsida</taxon>
        <taxon>eudicotyledons</taxon>
        <taxon>Gunneridae</taxon>
        <taxon>Pentapetalae</taxon>
        <taxon>rosids</taxon>
        <taxon>fabids</taxon>
        <taxon>Fabales</taxon>
        <taxon>Fabaceae</taxon>
        <taxon>Papilionoideae</taxon>
        <taxon>50 kb inversion clade</taxon>
        <taxon>NPAAA clade</taxon>
        <taxon>indigoferoid/millettioid clade</taxon>
        <taxon>Phaseoleae</taxon>
        <taxon>Cajanus</taxon>
    </lineage>
</organism>
<accession>A0A151RCA0</accession>
<dbReference type="Gramene" id="C.cajan_35487.t">
    <property type="protein sequence ID" value="C.cajan_35487.t.cds1"/>
    <property type="gene ID" value="C.cajan_35487"/>
</dbReference>
<sequence>NNINIWKDPWLRAKDNSLVTTVAPIDMEHIRVVDLINHDVGTWRSYMINNLFNQ</sequence>
<dbReference type="EMBL" id="KQ483853">
    <property type="protein sequence ID" value="KYP40161.1"/>
    <property type="molecule type" value="Genomic_DNA"/>
</dbReference>
<name>A0A151RCA0_CAJCA</name>
<feature type="non-terminal residue" evidence="1">
    <location>
        <position position="1"/>
    </location>
</feature>
<evidence type="ECO:0000313" key="2">
    <source>
        <dbReference type="Proteomes" id="UP000075243"/>
    </source>
</evidence>
<evidence type="ECO:0000313" key="1">
    <source>
        <dbReference type="EMBL" id="KYP40161.1"/>
    </source>
</evidence>